<dbReference type="PANTHER" id="PTHR43065">
    <property type="entry name" value="SENSOR HISTIDINE KINASE"/>
    <property type="match status" value="1"/>
</dbReference>
<keyword evidence="3" id="KW-0597">Phosphoprotein</keyword>
<dbReference type="SMART" id="SM00387">
    <property type="entry name" value="HATPase_c"/>
    <property type="match status" value="1"/>
</dbReference>
<keyword evidence="8" id="KW-1185">Reference proteome</keyword>
<name>A0A4R9JZT5_9LEPT</name>
<dbReference type="InterPro" id="IPR004358">
    <property type="entry name" value="Sig_transdc_His_kin-like_C"/>
</dbReference>
<dbReference type="SUPFAM" id="SSF55874">
    <property type="entry name" value="ATPase domain of HSP90 chaperone/DNA topoisomerase II/histidine kinase"/>
    <property type="match status" value="1"/>
</dbReference>
<keyword evidence="4" id="KW-0175">Coiled coil</keyword>
<evidence type="ECO:0000259" key="6">
    <source>
        <dbReference type="PROSITE" id="PS50109"/>
    </source>
</evidence>
<accession>A0A4R9JZT5</accession>
<comment type="caution">
    <text evidence="7">The sequence shown here is derived from an EMBL/GenBank/DDBJ whole genome shotgun (WGS) entry which is preliminary data.</text>
</comment>
<dbReference type="InterPro" id="IPR036097">
    <property type="entry name" value="HisK_dim/P_sf"/>
</dbReference>
<feature type="transmembrane region" description="Helical" evidence="5">
    <location>
        <begin position="20"/>
        <end position="37"/>
    </location>
</feature>
<organism evidence="7 8">
    <name type="scientific">Leptospira ognonensis</name>
    <dbReference type="NCBI Taxonomy" id="2484945"/>
    <lineage>
        <taxon>Bacteria</taxon>
        <taxon>Pseudomonadati</taxon>
        <taxon>Spirochaetota</taxon>
        <taxon>Spirochaetia</taxon>
        <taxon>Leptospirales</taxon>
        <taxon>Leptospiraceae</taxon>
        <taxon>Leptospira</taxon>
    </lineage>
</organism>
<protein>
    <recommendedName>
        <fullName evidence="2">histidine kinase</fullName>
        <ecNumber evidence="2">2.7.13.3</ecNumber>
    </recommendedName>
</protein>
<proteinExistence type="predicted"/>
<dbReference type="RefSeq" id="WP_135624786.1">
    <property type="nucleotide sequence ID" value="NZ_RQGD01000039.1"/>
</dbReference>
<evidence type="ECO:0000256" key="3">
    <source>
        <dbReference type="ARBA" id="ARBA00022553"/>
    </source>
</evidence>
<gene>
    <name evidence="7" type="ORF">EHQ58_15345</name>
</gene>
<keyword evidence="5" id="KW-0812">Transmembrane</keyword>
<evidence type="ECO:0000313" key="7">
    <source>
        <dbReference type="EMBL" id="TGL57158.1"/>
    </source>
</evidence>
<keyword evidence="5" id="KW-0472">Membrane</keyword>
<keyword evidence="5" id="KW-1133">Transmembrane helix</keyword>
<dbReference type="SUPFAM" id="SSF47384">
    <property type="entry name" value="Homodimeric domain of signal transducing histidine kinase"/>
    <property type="match status" value="1"/>
</dbReference>
<evidence type="ECO:0000256" key="4">
    <source>
        <dbReference type="SAM" id="Coils"/>
    </source>
</evidence>
<dbReference type="OrthoDB" id="9815750at2"/>
<dbReference type="Proteomes" id="UP000297693">
    <property type="component" value="Unassembled WGS sequence"/>
</dbReference>
<evidence type="ECO:0000256" key="5">
    <source>
        <dbReference type="SAM" id="Phobius"/>
    </source>
</evidence>
<dbReference type="GO" id="GO:0000155">
    <property type="term" value="F:phosphorelay sensor kinase activity"/>
    <property type="evidence" value="ECO:0007669"/>
    <property type="project" value="InterPro"/>
</dbReference>
<dbReference type="Gene3D" id="1.10.287.130">
    <property type="match status" value="1"/>
</dbReference>
<dbReference type="AlphaFoldDB" id="A0A4R9JZT5"/>
<sequence length="417" mass="47511">MDRLTVTLEMLCNSDFTISIFYLLPLILVCSSIFLYFRYTFLKAKSLLDLQHKAELEKLQLSVSTLESELAKLNEQYDHSLLKSREIQSQLIYSKKMTELGKLVSGVAHELNNPISAIKASAETVTEITTKEIGEIQKSKQIFQSLDDSEMNMLIRVISKNSNESIVMGYKERKEKIKTLKSILEKYSYEYESDDIESFLDVGLEAPDETDLMILSHKNQNIKPYILSIRNLRQHLKIIEIGVDRAASLLLALKKFTRNSVNQAEKHFHLVDNIETVLSIYQYQLRGKISLTKMFLTDAVIVGHPEELFQVWTNIILNAIQAMESKGNLSIHIQRMEPNKVMVKIIDNGPGIPEEIQNRIFHSQFSTKEIGEGSGMGLAITREIIENHKGKIAVDSVPGKTEFLITLPVAEFLEYPV</sequence>
<dbReference type="EMBL" id="RQGD01000039">
    <property type="protein sequence ID" value="TGL57158.1"/>
    <property type="molecule type" value="Genomic_DNA"/>
</dbReference>
<dbReference type="EC" id="2.7.13.3" evidence="2"/>
<dbReference type="CDD" id="cd00082">
    <property type="entry name" value="HisKA"/>
    <property type="match status" value="1"/>
</dbReference>
<dbReference type="Pfam" id="PF02518">
    <property type="entry name" value="HATPase_c"/>
    <property type="match status" value="1"/>
</dbReference>
<feature type="coiled-coil region" evidence="4">
    <location>
        <begin position="56"/>
        <end position="83"/>
    </location>
</feature>
<evidence type="ECO:0000256" key="2">
    <source>
        <dbReference type="ARBA" id="ARBA00012438"/>
    </source>
</evidence>
<evidence type="ECO:0000313" key="8">
    <source>
        <dbReference type="Proteomes" id="UP000297693"/>
    </source>
</evidence>
<evidence type="ECO:0000256" key="1">
    <source>
        <dbReference type="ARBA" id="ARBA00000085"/>
    </source>
</evidence>
<dbReference type="InterPro" id="IPR003661">
    <property type="entry name" value="HisK_dim/P_dom"/>
</dbReference>
<dbReference type="InterPro" id="IPR003594">
    <property type="entry name" value="HATPase_dom"/>
</dbReference>
<dbReference type="PANTHER" id="PTHR43065:SF48">
    <property type="entry name" value="HISTIDINE KINASE"/>
    <property type="match status" value="1"/>
</dbReference>
<dbReference type="InterPro" id="IPR036890">
    <property type="entry name" value="HATPase_C_sf"/>
</dbReference>
<dbReference type="PRINTS" id="PR00344">
    <property type="entry name" value="BCTRLSENSOR"/>
</dbReference>
<dbReference type="Gene3D" id="3.30.565.10">
    <property type="entry name" value="Histidine kinase-like ATPase, C-terminal domain"/>
    <property type="match status" value="1"/>
</dbReference>
<comment type="catalytic activity">
    <reaction evidence="1">
        <text>ATP + protein L-histidine = ADP + protein N-phospho-L-histidine.</text>
        <dbReference type="EC" id="2.7.13.3"/>
    </reaction>
</comment>
<dbReference type="InterPro" id="IPR005467">
    <property type="entry name" value="His_kinase_dom"/>
</dbReference>
<feature type="domain" description="Histidine kinase" evidence="6">
    <location>
        <begin position="106"/>
        <end position="411"/>
    </location>
</feature>
<dbReference type="PROSITE" id="PS50109">
    <property type="entry name" value="HIS_KIN"/>
    <property type="match status" value="1"/>
</dbReference>
<reference evidence="7" key="1">
    <citation type="journal article" date="2019" name="PLoS Negl. Trop. Dis.">
        <title>Revisiting the worldwide diversity of Leptospira species in the environment.</title>
        <authorList>
            <person name="Vincent A.T."/>
            <person name="Schiettekatte O."/>
            <person name="Bourhy P."/>
            <person name="Veyrier F.J."/>
            <person name="Picardeau M."/>
        </authorList>
    </citation>
    <scope>NUCLEOTIDE SEQUENCE [LARGE SCALE GENOMIC DNA]</scope>
    <source>
        <strain evidence="7">201702476</strain>
    </source>
</reference>